<reference evidence="2" key="1">
    <citation type="submission" date="2020-08" db="EMBL/GenBank/DDBJ databases">
        <title>Multicomponent nature underlies the extraordinary mechanical properties of spider dragline silk.</title>
        <authorList>
            <person name="Kono N."/>
            <person name="Nakamura H."/>
            <person name="Mori M."/>
            <person name="Yoshida Y."/>
            <person name="Ohtoshi R."/>
            <person name="Malay A.D."/>
            <person name="Moran D.A.P."/>
            <person name="Tomita M."/>
            <person name="Numata K."/>
            <person name="Arakawa K."/>
        </authorList>
    </citation>
    <scope>NUCLEOTIDE SEQUENCE</scope>
</reference>
<dbReference type="GO" id="GO:0003676">
    <property type="term" value="F:nucleic acid binding"/>
    <property type="evidence" value="ECO:0007669"/>
    <property type="project" value="InterPro"/>
</dbReference>
<dbReference type="PANTHER" id="PTHR42648">
    <property type="entry name" value="TRANSPOSASE, PUTATIVE-RELATED"/>
    <property type="match status" value="1"/>
</dbReference>
<name>A0A8X6Q1E7_NEPPI</name>
<proteinExistence type="predicted"/>
<protein>
    <submittedName>
        <fullName evidence="2">Copia protein</fullName>
    </submittedName>
</protein>
<gene>
    <name evidence="2" type="primary">GIP</name>
    <name evidence="2" type="ORF">NPIL_274881</name>
</gene>
<dbReference type="Gene3D" id="3.30.420.10">
    <property type="entry name" value="Ribonuclease H-like superfamily/Ribonuclease H"/>
    <property type="match status" value="1"/>
</dbReference>
<dbReference type="SUPFAM" id="SSF53098">
    <property type="entry name" value="Ribonuclease H-like"/>
    <property type="match status" value="1"/>
</dbReference>
<dbReference type="PANTHER" id="PTHR42648:SF18">
    <property type="entry name" value="RETROTRANSPOSON, UNCLASSIFIED-LIKE PROTEIN"/>
    <property type="match status" value="1"/>
</dbReference>
<dbReference type="EMBL" id="BMAW01121482">
    <property type="protein sequence ID" value="GFT94235.1"/>
    <property type="molecule type" value="Genomic_DNA"/>
</dbReference>
<keyword evidence="3" id="KW-1185">Reference proteome</keyword>
<dbReference type="InterPro" id="IPR039537">
    <property type="entry name" value="Retrotran_Ty1/copia-like"/>
</dbReference>
<comment type="caution">
    <text evidence="2">The sequence shown here is derived from an EMBL/GenBank/DDBJ whole genome shotgun (WGS) entry which is preliminary data.</text>
</comment>
<dbReference type="GO" id="GO:0015074">
    <property type="term" value="P:DNA integration"/>
    <property type="evidence" value="ECO:0007669"/>
    <property type="project" value="InterPro"/>
</dbReference>
<evidence type="ECO:0000313" key="3">
    <source>
        <dbReference type="Proteomes" id="UP000887013"/>
    </source>
</evidence>
<evidence type="ECO:0000259" key="1">
    <source>
        <dbReference type="PROSITE" id="PS50994"/>
    </source>
</evidence>
<evidence type="ECO:0000313" key="2">
    <source>
        <dbReference type="EMBL" id="GFT94235.1"/>
    </source>
</evidence>
<dbReference type="InterPro" id="IPR012337">
    <property type="entry name" value="RNaseH-like_sf"/>
</dbReference>
<dbReference type="Proteomes" id="UP000887013">
    <property type="component" value="Unassembled WGS sequence"/>
</dbReference>
<accession>A0A8X6Q1E7</accession>
<sequence>MLLWQAVSSSLYNKETKRTDKYRRMCSKQKQSLGGAKSYICFKDDFTKYHQVLFMQSKNEVSKCLETFLNEAKNAGHMVKEVLSDCGGEVINSTVKSVLEKSGISSRMSMPYTPQQNGVAESENKTIVESARSMIYVTNLPLKLWTEAENTSVYVLNRTGPTSIKDKSTHELWFSKEVINIDHLHVFGTECFIHVLNKKGGNWTKRVLKEFLLATVVKKMVIEHG</sequence>
<dbReference type="PROSITE" id="PS50994">
    <property type="entry name" value="INTEGRASE"/>
    <property type="match status" value="1"/>
</dbReference>
<organism evidence="2 3">
    <name type="scientific">Nephila pilipes</name>
    <name type="common">Giant wood spider</name>
    <name type="synonym">Nephila maculata</name>
    <dbReference type="NCBI Taxonomy" id="299642"/>
    <lineage>
        <taxon>Eukaryota</taxon>
        <taxon>Metazoa</taxon>
        <taxon>Ecdysozoa</taxon>
        <taxon>Arthropoda</taxon>
        <taxon>Chelicerata</taxon>
        <taxon>Arachnida</taxon>
        <taxon>Araneae</taxon>
        <taxon>Araneomorphae</taxon>
        <taxon>Entelegynae</taxon>
        <taxon>Araneoidea</taxon>
        <taxon>Nephilidae</taxon>
        <taxon>Nephila</taxon>
    </lineage>
</organism>
<dbReference type="AlphaFoldDB" id="A0A8X6Q1E7"/>
<dbReference type="OrthoDB" id="413361at2759"/>
<dbReference type="InterPro" id="IPR036397">
    <property type="entry name" value="RNaseH_sf"/>
</dbReference>
<feature type="domain" description="Integrase catalytic" evidence="1">
    <location>
        <begin position="1"/>
        <end position="177"/>
    </location>
</feature>
<dbReference type="InterPro" id="IPR001584">
    <property type="entry name" value="Integrase_cat-core"/>
</dbReference>